<dbReference type="EMBL" id="DF967972">
    <property type="protein sequence ID" value="GAP13576.1"/>
    <property type="molecule type" value="Genomic_DNA"/>
</dbReference>
<dbReference type="Proteomes" id="UP000055060">
    <property type="component" value="Unassembled WGS sequence"/>
</dbReference>
<proteinExistence type="predicted"/>
<dbReference type="RefSeq" id="WP_075072907.1">
    <property type="nucleotide sequence ID" value="NZ_DF967972.1"/>
</dbReference>
<sequence>MDYVLDGYCGVYCGACPILLATKTGKLEEDQQCYGCKSEKPTGFCETCGIKACAINKEFEFCIQCNKLMACDLMLKFRSDTQYPYGQCVMKNMELIKEIGLPAWLEMQSKRWRCEKCGEPHSWYHETCSQCGQTVKDYKAEL</sequence>
<dbReference type="AlphaFoldDB" id="A0A0S7BHB1"/>
<dbReference type="InterPro" id="IPR024227">
    <property type="entry name" value="DUF3795"/>
</dbReference>
<dbReference type="OrthoDB" id="166000at2"/>
<gene>
    <name evidence="1" type="ORF">LARV_01331</name>
</gene>
<protein>
    <recommendedName>
        <fullName evidence="3">DUF3795 domain-containing protein</fullName>
    </recommendedName>
</protein>
<name>A0A0S7BHB1_9CHLR</name>
<keyword evidence="2" id="KW-1185">Reference proteome</keyword>
<evidence type="ECO:0000313" key="2">
    <source>
        <dbReference type="Proteomes" id="UP000055060"/>
    </source>
</evidence>
<evidence type="ECO:0000313" key="1">
    <source>
        <dbReference type="EMBL" id="GAP13576.1"/>
    </source>
</evidence>
<accession>A0A0S7BHB1</accession>
<dbReference type="Pfam" id="PF12675">
    <property type="entry name" value="DUF3795"/>
    <property type="match status" value="1"/>
</dbReference>
<evidence type="ECO:0008006" key="3">
    <source>
        <dbReference type="Google" id="ProtNLM"/>
    </source>
</evidence>
<dbReference type="STRING" id="360412.LARV_01331"/>
<organism evidence="1">
    <name type="scientific">Longilinea arvoryzae</name>
    <dbReference type="NCBI Taxonomy" id="360412"/>
    <lineage>
        <taxon>Bacteria</taxon>
        <taxon>Bacillati</taxon>
        <taxon>Chloroflexota</taxon>
        <taxon>Anaerolineae</taxon>
        <taxon>Anaerolineales</taxon>
        <taxon>Anaerolineaceae</taxon>
        <taxon>Longilinea</taxon>
    </lineage>
</organism>
<reference evidence="1" key="1">
    <citation type="submission" date="2015-07" db="EMBL/GenBank/DDBJ databases">
        <title>Draft Genome Sequences of Anaerolinea thermolimosa IMO-1, Bellilinea caldifistulae GOMI-1, Leptolinea tardivitalis YMTK-2, Levilinea saccharolytica KIBI-1,Longilinea arvoryzae KOME-1, Previously Described as Members of the Anaerolineaceae (Chloroflexi).</title>
        <authorList>
            <person name="Sekiguchi Y."/>
            <person name="Ohashi A."/>
            <person name="Matsuura N."/>
            <person name="Tourlousse M.D."/>
        </authorList>
    </citation>
    <scope>NUCLEOTIDE SEQUENCE [LARGE SCALE GENOMIC DNA]</scope>
    <source>
        <strain evidence="1">KOME-1</strain>
    </source>
</reference>